<evidence type="ECO:0008006" key="3">
    <source>
        <dbReference type="Google" id="ProtNLM"/>
    </source>
</evidence>
<evidence type="ECO:0000313" key="2">
    <source>
        <dbReference type="Proteomes" id="UP000005275"/>
    </source>
</evidence>
<proteinExistence type="predicted"/>
<reference evidence="1 2" key="1">
    <citation type="submission" date="2013-12" db="EMBL/GenBank/DDBJ databases">
        <authorList>
            <consortium name="DOE Joint Genome Institute"/>
            <person name="Bryant D.A."/>
            <person name="Huntemann M."/>
            <person name="Han J."/>
            <person name="Chen A."/>
            <person name="Kyrpides N."/>
            <person name="Mavromatis K."/>
            <person name="Markowitz V."/>
            <person name="Palaniappan K."/>
            <person name="Ivanova N."/>
            <person name="Schaumberg A."/>
            <person name="Pati A."/>
            <person name="Liolios K."/>
            <person name="Nordberg H.P."/>
            <person name="Cantor M.N."/>
            <person name="Hua S.X."/>
            <person name="Woyke T."/>
        </authorList>
    </citation>
    <scope>NUCLEOTIDE SEQUENCE [LARGE SCALE GENOMIC DNA]</scope>
    <source>
        <strain evidence="1 2">984</strain>
    </source>
</reference>
<dbReference type="AlphaFoldDB" id="W0E3T1"/>
<name>W0E3T1_MARPU</name>
<accession>W0E3T1</accession>
<dbReference type="STRING" id="765910.MARPU_05765"/>
<gene>
    <name evidence="1" type="ORF">MARPU_05765</name>
</gene>
<dbReference type="HOGENOM" id="CLU_1823051_0_0_6"/>
<sequence>MSEQTHPARAPLAAIASALRLIPGVQDVRTGRCALRVSEDEPLPVLTVHSRSEAPATAADRDRLLPVQTWRRSVVIVGHVTATDDWDAELEVLVSAIRRALWAAGVPDLTLGDVIFAPPESGGQIAEVQLEAQYGYQEVLT</sequence>
<organism evidence="1 2">
    <name type="scientific">Marichromatium purpuratum 984</name>
    <dbReference type="NCBI Taxonomy" id="765910"/>
    <lineage>
        <taxon>Bacteria</taxon>
        <taxon>Pseudomonadati</taxon>
        <taxon>Pseudomonadota</taxon>
        <taxon>Gammaproteobacteria</taxon>
        <taxon>Chromatiales</taxon>
        <taxon>Chromatiaceae</taxon>
        <taxon>Marichromatium</taxon>
    </lineage>
</organism>
<dbReference type="RefSeq" id="WP_005220707.1">
    <property type="nucleotide sequence ID" value="NZ_CP007031.1"/>
</dbReference>
<dbReference type="KEGG" id="mpur:MARPU_05765"/>
<keyword evidence="2" id="KW-1185">Reference proteome</keyword>
<evidence type="ECO:0000313" key="1">
    <source>
        <dbReference type="EMBL" id="AHF05417.1"/>
    </source>
</evidence>
<dbReference type="EMBL" id="CP007031">
    <property type="protein sequence ID" value="AHF05417.1"/>
    <property type="molecule type" value="Genomic_DNA"/>
</dbReference>
<dbReference type="Proteomes" id="UP000005275">
    <property type="component" value="Chromosome"/>
</dbReference>
<protein>
    <recommendedName>
        <fullName evidence="3">DUF3168 domain-containing protein</fullName>
    </recommendedName>
</protein>